<comment type="similarity">
    <text evidence="1">Belongs to the class-I fumarase family.</text>
</comment>
<organism evidence="8 9">
    <name type="scientific">Enteroscipio rubneri</name>
    <dbReference type="NCBI Taxonomy" id="2070686"/>
    <lineage>
        <taxon>Bacteria</taxon>
        <taxon>Bacillati</taxon>
        <taxon>Actinomycetota</taxon>
        <taxon>Coriobacteriia</taxon>
        <taxon>Eggerthellales</taxon>
        <taxon>Eggerthellaceae</taxon>
        <taxon>Enteroscipio</taxon>
    </lineage>
</organism>
<proteinExistence type="inferred from homology"/>
<reference evidence="9" key="1">
    <citation type="submission" date="2018-01" db="EMBL/GenBank/DDBJ databases">
        <title>Rubneribacter badeniensis gen. nov., sp. nov., and Colonibacter rubneri, gen. nov., sp. nov., WGS of new members of the Eggerthellaceae.</title>
        <authorList>
            <person name="Danylec N."/>
            <person name="Stoll D.A."/>
            <person name="Doetsch A."/>
            <person name="Kulling S.E."/>
            <person name="Huch M."/>
        </authorList>
    </citation>
    <scope>NUCLEOTIDE SEQUENCE [LARGE SCALE GENOMIC DNA]</scope>
    <source>
        <strain evidence="9">ResAG-96</strain>
    </source>
</reference>
<dbReference type="OrthoDB" id="9798978at2"/>
<evidence type="ECO:0000256" key="1">
    <source>
        <dbReference type="ARBA" id="ARBA00008876"/>
    </source>
</evidence>
<keyword evidence="4" id="KW-0408">Iron</keyword>
<accession>A0A2K2U9I4</accession>
<keyword evidence="5" id="KW-0411">Iron-sulfur</keyword>
<evidence type="ECO:0000256" key="5">
    <source>
        <dbReference type="ARBA" id="ARBA00023014"/>
    </source>
</evidence>
<dbReference type="RefSeq" id="WP_103265632.1">
    <property type="nucleotide sequence ID" value="NZ_CABMLE010000014.1"/>
</dbReference>
<dbReference type="Pfam" id="PF05681">
    <property type="entry name" value="Fumerase"/>
    <property type="match status" value="1"/>
</dbReference>
<evidence type="ECO:0000313" key="9">
    <source>
        <dbReference type="Proteomes" id="UP000236197"/>
    </source>
</evidence>
<gene>
    <name evidence="8" type="ORF">C2L71_10070</name>
</gene>
<keyword evidence="6" id="KW-0456">Lyase</keyword>
<feature type="domain" description="Fe-S hydro-lyase tartrate dehydratase alpha-type catalytic" evidence="7">
    <location>
        <begin position="13"/>
        <end position="280"/>
    </location>
</feature>
<dbReference type="GO" id="GO:0046872">
    <property type="term" value="F:metal ion binding"/>
    <property type="evidence" value="ECO:0007669"/>
    <property type="project" value="UniProtKB-KW"/>
</dbReference>
<dbReference type="PANTHER" id="PTHR30389">
    <property type="entry name" value="FUMARATE HYDRATASE-RELATED"/>
    <property type="match status" value="1"/>
</dbReference>
<dbReference type="InterPro" id="IPR051208">
    <property type="entry name" value="Class-I_Fumarase/Tartrate_DH"/>
</dbReference>
<dbReference type="EMBL" id="PPEK01000014">
    <property type="protein sequence ID" value="PNV66996.1"/>
    <property type="molecule type" value="Genomic_DNA"/>
</dbReference>
<keyword evidence="9" id="KW-1185">Reference proteome</keyword>
<dbReference type="PANTHER" id="PTHR30389:SF17">
    <property type="entry name" value="L(+)-TARTRATE DEHYDRATASE SUBUNIT ALPHA-RELATED"/>
    <property type="match status" value="1"/>
</dbReference>
<evidence type="ECO:0000256" key="4">
    <source>
        <dbReference type="ARBA" id="ARBA00023004"/>
    </source>
</evidence>
<protein>
    <submittedName>
        <fullName evidence="8">Fumarate hydratase</fullName>
    </submittedName>
</protein>
<keyword evidence="2" id="KW-0004">4Fe-4S</keyword>
<evidence type="ECO:0000256" key="2">
    <source>
        <dbReference type="ARBA" id="ARBA00022485"/>
    </source>
</evidence>
<name>A0A2K2U9I4_9ACTN</name>
<dbReference type="GO" id="GO:0016829">
    <property type="term" value="F:lyase activity"/>
    <property type="evidence" value="ECO:0007669"/>
    <property type="project" value="UniProtKB-KW"/>
</dbReference>
<dbReference type="Proteomes" id="UP000236197">
    <property type="component" value="Unassembled WGS sequence"/>
</dbReference>
<dbReference type="AlphaFoldDB" id="A0A2K2U9I4"/>
<evidence type="ECO:0000259" key="7">
    <source>
        <dbReference type="Pfam" id="PF05681"/>
    </source>
</evidence>
<evidence type="ECO:0000313" key="8">
    <source>
        <dbReference type="EMBL" id="PNV66996.1"/>
    </source>
</evidence>
<dbReference type="GO" id="GO:0051539">
    <property type="term" value="F:4 iron, 4 sulfur cluster binding"/>
    <property type="evidence" value="ECO:0007669"/>
    <property type="project" value="UniProtKB-KW"/>
</dbReference>
<evidence type="ECO:0000256" key="3">
    <source>
        <dbReference type="ARBA" id="ARBA00022723"/>
    </source>
</evidence>
<evidence type="ECO:0000256" key="6">
    <source>
        <dbReference type="ARBA" id="ARBA00023239"/>
    </source>
</evidence>
<comment type="caution">
    <text evidence="8">The sequence shown here is derived from an EMBL/GenBank/DDBJ whole genome shotgun (WGS) entry which is preliminary data.</text>
</comment>
<dbReference type="NCBIfam" id="TIGR00722">
    <property type="entry name" value="ttdA_fumA_fumB"/>
    <property type="match status" value="1"/>
</dbReference>
<dbReference type="NCBIfam" id="NF004885">
    <property type="entry name" value="PRK06246.1"/>
    <property type="match status" value="1"/>
</dbReference>
<dbReference type="InterPro" id="IPR004646">
    <property type="entry name" value="Fe-S_hydro-lyase_TtdA-typ_cat"/>
</dbReference>
<sequence length="297" mass="31022">METIISKSQVARAVYTAIPKLACDLPADIKAGLIAALEREDNPRGRAVLEQLVENARIAHEDHVPICQDTGTVWVSLEVGSGVLVPADVFADVDDAVARAYNEARLRKSVVHDAILDRVNSGDNTPAFCDIHPVDKLGVARLHVMLKGGGSDNASRVAMLVPGAGMQGIVDELVRCVCEKGANACPPLVVGVGIGSTFDKVAGLAKRALMRPVDEPAADPRVRAVEEELLEAVNATGVGPGGLGGRTTALAVRVATAPCHIAALPLAINMGCSAMRRMTIPLAGYAEGHRAIEGDAR</sequence>
<keyword evidence="3" id="KW-0479">Metal-binding</keyword>